<dbReference type="PANTHER" id="PTHR30425:SF1">
    <property type="entry name" value="PHOSPHATE TRANSPORT SYSTEM PERMEASE PROTEIN PSTC"/>
    <property type="match status" value="1"/>
</dbReference>
<protein>
    <recommendedName>
        <fullName evidence="10">Phosphate transport system permease protein</fullName>
    </recommendedName>
</protein>
<evidence type="ECO:0000313" key="12">
    <source>
        <dbReference type="EMBL" id="GEK81321.1"/>
    </source>
</evidence>
<organism evidence="12 13">
    <name type="scientific">Agrococcus baldri</name>
    <dbReference type="NCBI Taxonomy" id="153730"/>
    <lineage>
        <taxon>Bacteria</taxon>
        <taxon>Bacillati</taxon>
        <taxon>Actinomycetota</taxon>
        <taxon>Actinomycetes</taxon>
        <taxon>Micrococcales</taxon>
        <taxon>Microbacteriaceae</taxon>
        <taxon>Agrococcus</taxon>
    </lineage>
</organism>
<dbReference type="InterPro" id="IPR051124">
    <property type="entry name" value="Phosphate_Transport_Permease"/>
</dbReference>
<gene>
    <name evidence="12" type="primary">pstC</name>
    <name evidence="12" type="ORF">ABA31_26720</name>
</gene>
<evidence type="ECO:0000256" key="2">
    <source>
        <dbReference type="ARBA" id="ARBA00007069"/>
    </source>
</evidence>
<proteinExistence type="inferred from homology"/>
<dbReference type="InterPro" id="IPR011864">
    <property type="entry name" value="Phosphate_PstC"/>
</dbReference>
<comment type="similarity">
    <text evidence="2 10">Belongs to the binding-protein-dependent transport system permease family. CysTW subfamily.</text>
</comment>
<dbReference type="RefSeq" id="WP_146796657.1">
    <property type="nucleotide sequence ID" value="NZ_BJUU01000024.1"/>
</dbReference>
<dbReference type="GO" id="GO:0006817">
    <property type="term" value="P:phosphate ion transport"/>
    <property type="evidence" value="ECO:0007669"/>
    <property type="project" value="UniProtKB-KW"/>
</dbReference>
<dbReference type="InterPro" id="IPR035906">
    <property type="entry name" value="MetI-like_sf"/>
</dbReference>
<dbReference type="AlphaFoldDB" id="A0AA87REP2"/>
<feature type="transmembrane region" description="Helical" evidence="9">
    <location>
        <begin position="20"/>
        <end position="53"/>
    </location>
</feature>
<feature type="transmembrane region" description="Helical" evidence="9">
    <location>
        <begin position="276"/>
        <end position="295"/>
    </location>
</feature>
<reference evidence="12 13" key="1">
    <citation type="submission" date="2019-07" db="EMBL/GenBank/DDBJ databases">
        <title>Whole genome shotgun sequence of Agrococcus baldri NBRC 103055.</title>
        <authorList>
            <person name="Hosoyama A."/>
            <person name="Uohara A."/>
            <person name="Ohji S."/>
            <person name="Ichikawa N."/>
        </authorList>
    </citation>
    <scope>NUCLEOTIDE SEQUENCE [LARGE SCALE GENOMIC DNA]</scope>
    <source>
        <strain evidence="12 13">NBRC 103055</strain>
    </source>
</reference>
<feature type="transmembrane region" description="Helical" evidence="9">
    <location>
        <begin position="237"/>
        <end position="256"/>
    </location>
</feature>
<feature type="transmembrane region" description="Helical" evidence="9">
    <location>
        <begin position="73"/>
        <end position="96"/>
    </location>
</feature>
<evidence type="ECO:0000256" key="10">
    <source>
        <dbReference type="RuleBase" id="RU363054"/>
    </source>
</evidence>
<evidence type="ECO:0000256" key="7">
    <source>
        <dbReference type="ARBA" id="ARBA00022989"/>
    </source>
</evidence>
<sequence length="312" mass="32845">MTTAAPAAPRAAVRNRPADIVFKAISTTAGVLILIALGGVAIFLVVQAVPAIIGPIPESEGSNFWSWVWPLTFGTLWSALLAMVMAVPLAVAIALFITHFAPRRLAQFLGYVIDLLAAIPSVIYGLWGIAVLAPFFQPGYIWLAQNLGWLPLFTPPASGTGRTILTASIVLAVMVLPIITALCREIFLQTPRLNEEAALALGATRWEMIKMSVLPHGRSGIIASSILGLGRALGETMAVAMVLASSGVISVVLIGSQNPSTIAANIALRFPEAHGITVNMLIGSGLVLFAITLLVNAISRWIIAKTTVDGGR</sequence>
<dbReference type="Gene3D" id="1.10.3720.10">
    <property type="entry name" value="MetI-like"/>
    <property type="match status" value="1"/>
</dbReference>
<evidence type="ECO:0000256" key="4">
    <source>
        <dbReference type="ARBA" id="ARBA00022475"/>
    </source>
</evidence>
<dbReference type="NCBIfam" id="TIGR02138">
    <property type="entry name" value="phosphate_pstC"/>
    <property type="match status" value="1"/>
</dbReference>
<keyword evidence="4 10" id="KW-1003">Cell membrane</keyword>
<dbReference type="EMBL" id="BJUU01000024">
    <property type="protein sequence ID" value="GEK81321.1"/>
    <property type="molecule type" value="Genomic_DNA"/>
</dbReference>
<dbReference type="Pfam" id="PF00528">
    <property type="entry name" value="BPD_transp_1"/>
    <property type="match status" value="1"/>
</dbReference>
<keyword evidence="5 10" id="KW-0592">Phosphate transport</keyword>
<evidence type="ECO:0000259" key="11">
    <source>
        <dbReference type="PROSITE" id="PS50928"/>
    </source>
</evidence>
<accession>A0AA87REP2</accession>
<dbReference type="SUPFAM" id="SSF161098">
    <property type="entry name" value="MetI-like"/>
    <property type="match status" value="1"/>
</dbReference>
<evidence type="ECO:0000256" key="6">
    <source>
        <dbReference type="ARBA" id="ARBA00022692"/>
    </source>
</evidence>
<feature type="transmembrane region" description="Helical" evidence="9">
    <location>
        <begin position="164"/>
        <end position="183"/>
    </location>
</feature>
<feature type="transmembrane region" description="Helical" evidence="9">
    <location>
        <begin position="108"/>
        <end position="136"/>
    </location>
</feature>
<comment type="caution">
    <text evidence="12">The sequence shown here is derived from an EMBL/GenBank/DDBJ whole genome shotgun (WGS) entry which is preliminary data.</text>
</comment>
<keyword evidence="8 9" id="KW-0472">Membrane</keyword>
<name>A0AA87REP2_9MICO</name>
<evidence type="ECO:0000256" key="9">
    <source>
        <dbReference type="RuleBase" id="RU363032"/>
    </source>
</evidence>
<feature type="domain" description="ABC transmembrane type-1" evidence="11">
    <location>
        <begin position="72"/>
        <end position="299"/>
    </location>
</feature>
<dbReference type="GO" id="GO:0005315">
    <property type="term" value="F:phosphate transmembrane transporter activity"/>
    <property type="evidence" value="ECO:0007669"/>
    <property type="project" value="InterPro"/>
</dbReference>
<evidence type="ECO:0000256" key="1">
    <source>
        <dbReference type="ARBA" id="ARBA00004651"/>
    </source>
</evidence>
<evidence type="ECO:0000313" key="13">
    <source>
        <dbReference type="Proteomes" id="UP000321749"/>
    </source>
</evidence>
<keyword evidence="3 9" id="KW-0813">Transport</keyword>
<dbReference type="PROSITE" id="PS50928">
    <property type="entry name" value="ABC_TM1"/>
    <property type="match status" value="1"/>
</dbReference>
<evidence type="ECO:0000256" key="5">
    <source>
        <dbReference type="ARBA" id="ARBA00022592"/>
    </source>
</evidence>
<comment type="function">
    <text evidence="10">Part of the binding-protein-dependent transport system for phosphate; probably responsible for the translocation of the substrate across the membrane.</text>
</comment>
<keyword evidence="13" id="KW-1185">Reference proteome</keyword>
<keyword evidence="7 9" id="KW-1133">Transmembrane helix</keyword>
<keyword evidence="6 9" id="KW-0812">Transmembrane</keyword>
<dbReference type="Proteomes" id="UP000321749">
    <property type="component" value="Unassembled WGS sequence"/>
</dbReference>
<comment type="subcellular location">
    <subcellularLocation>
        <location evidence="1 9">Cell membrane</location>
        <topology evidence="1 9">Multi-pass membrane protein</topology>
    </subcellularLocation>
</comment>
<dbReference type="CDD" id="cd06261">
    <property type="entry name" value="TM_PBP2"/>
    <property type="match status" value="1"/>
</dbReference>
<dbReference type="InterPro" id="IPR000515">
    <property type="entry name" value="MetI-like"/>
</dbReference>
<dbReference type="GO" id="GO:0005886">
    <property type="term" value="C:plasma membrane"/>
    <property type="evidence" value="ECO:0007669"/>
    <property type="project" value="UniProtKB-SubCell"/>
</dbReference>
<dbReference type="PANTHER" id="PTHR30425">
    <property type="entry name" value="PHOSPHATE TRANSPORT SYSTEM PERMEASE PROTEIN PST"/>
    <property type="match status" value="1"/>
</dbReference>
<evidence type="ECO:0000256" key="3">
    <source>
        <dbReference type="ARBA" id="ARBA00022448"/>
    </source>
</evidence>
<evidence type="ECO:0000256" key="8">
    <source>
        <dbReference type="ARBA" id="ARBA00023136"/>
    </source>
</evidence>